<dbReference type="EMBL" id="JAPFFF010000003">
    <property type="protein sequence ID" value="KAK8895559.1"/>
    <property type="molecule type" value="Genomic_DNA"/>
</dbReference>
<name>A0ABR2KWT2_9EUKA</name>
<protein>
    <recommendedName>
        <fullName evidence="3">Serine-threonine/tyrosine-protein kinase catalytic domain-containing protein</fullName>
    </recommendedName>
</protein>
<keyword evidence="2" id="KW-1185">Reference proteome</keyword>
<gene>
    <name evidence="1" type="ORF">M9Y10_024028</name>
</gene>
<evidence type="ECO:0008006" key="3">
    <source>
        <dbReference type="Google" id="ProtNLM"/>
    </source>
</evidence>
<dbReference type="Gene3D" id="1.25.40.10">
    <property type="entry name" value="Tetratricopeptide repeat domain"/>
    <property type="match status" value="1"/>
</dbReference>
<organism evidence="1 2">
    <name type="scientific">Tritrichomonas musculus</name>
    <dbReference type="NCBI Taxonomy" id="1915356"/>
    <lineage>
        <taxon>Eukaryota</taxon>
        <taxon>Metamonada</taxon>
        <taxon>Parabasalia</taxon>
        <taxon>Tritrichomonadida</taxon>
        <taxon>Tritrichomonadidae</taxon>
        <taxon>Tritrichomonas</taxon>
    </lineage>
</organism>
<reference evidence="1 2" key="1">
    <citation type="submission" date="2024-04" db="EMBL/GenBank/DDBJ databases">
        <title>Tritrichomonas musculus Genome.</title>
        <authorList>
            <person name="Alves-Ferreira E."/>
            <person name="Grigg M."/>
            <person name="Lorenzi H."/>
            <person name="Galac M."/>
        </authorList>
    </citation>
    <scope>NUCLEOTIDE SEQUENCE [LARGE SCALE GENOMIC DNA]</scope>
    <source>
        <strain evidence="1 2">EAF2021</strain>
    </source>
</reference>
<accession>A0ABR2KWT2</accession>
<proteinExistence type="predicted"/>
<sequence length="154" mass="17081">MSPDLNSKMESLLTRCWSGNPKEEPSFEDIFGQFSHILRHLKMPAKKTMKAARRTEYSIFKSATLKGALQEASKKGSMNASYLAGNSHGCNRIGFFYTKGIGKQSDYSKAAEYCQKAVSSTASACRGALQWLPTFTEGQQILEALLPSTEQELR</sequence>
<dbReference type="SUPFAM" id="SSF81901">
    <property type="entry name" value="HCP-like"/>
    <property type="match status" value="1"/>
</dbReference>
<comment type="caution">
    <text evidence="1">The sequence shown here is derived from an EMBL/GenBank/DDBJ whole genome shotgun (WGS) entry which is preliminary data.</text>
</comment>
<evidence type="ECO:0000313" key="1">
    <source>
        <dbReference type="EMBL" id="KAK8895559.1"/>
    </source>
</evidence>
<evidence type="ECO:0000313" key="2">
    <source>
        <dbReference type="Proteomes" id="UP001470230"/>
    </source>
</evidence>
<dbReference type="Proteomes" id="UP001470230">
    <property type="component" value="Unassembled WGS sequence"/>
</dbReference>
<dbReference type="InterPro" id="IPR011990">
    <property type="entry name" value="TPR-like_helical_dom_sf"/>
</dbReference>